<evidence type="ECO:0000256" key="9">
    <source>
        <dbReference type="SAM" id="Coils"/>
    </source>
</evidence>
<dbReference type="SUPFAM" id="SSF52540">
    <property type="entry name" value="P-loop containing nucleoside triphosphate hydrolases"/>
    <property type="match status" value="1"/>
</dbReference>
<evidence type="ECO:0000313" key="13">
    <source>
        <dbReference type="EMBL" id="CAK8694191.1"/>
    </source>
</evidence>
<accession>A0ABP0GR18</accession>
<dbReference type="PANTHER" id="PTHR15532">
    <property type="match status" value="1"/>
</dbReference>
<feature type="transmembrane region" description="Helical" evidence="10">
    <location>
        <begin position="772"/>
        <end position="789"/>
    </location>
</feature>
<keyword evidence="14" id="KW-1185">Reference proteome</keyword>
<evidence type="ECO:0000256" key="7">
    <source>
        <dbReference type="ARBA" id="ARBA00023180"/>
    </source>
</evidence>
<dbReference type="InterPro" id="IPR052447">
    <property type="entry name" value="Dermatan-Sulfate_Isomerase"/>
</dbReference>
<dbReference type="Proteomes" id="UP001642483">
    <property type="component" value="Unassembled WGS sequence"/>
</dbReference>
<dbReference type="Gene3D" id="1.50.10.100">
    <property type="entry name" value="Chondroitin AC/alginate lyase"/>
    <property type="match status" value="1"/>
</dbReference>
<evidence type="ECO:0000256" key="3">
    <source>
        <dbReference type="ARBA" id="ARBA00022692"/>
    </source>
</evidence>
<keyword evidence="9" id="KW-0175">Coiled coil</keyword>
<evidence type="ECO:0000256" key="8">
    <source>
        <dbReference type="ARBA" id="ARBA00023235"/>
    </source>
</evidence>
<feature type="transmembrane region" description="Helical" evidence="10">
    <location>
        <begin position="796"/>
        <end position="815"/>
    </location>
</feature>
<evidence type="ECO:0000256" key="2">
    <source>
        <dbReference type="ARBA" id="ARBA00006556"/>
    </source>
</evidence>
<sequence>MAEKGEDRSMKWLLLLLCVCYLINMSDANHPMLYFTSEDVPKLRHKAKTTHIKIAKILEEAGRSLKEDEKLYLPPESFEKFGSRWNELYGNNLCAFAMYCLLNPQDKKAFELVQLYMDRMTSYPDWYVTSSRNVDQVPIGHSLTGYATALDFLYPYFSKSRVKHYLKKIRTEVEALYQILVKKRAGWAKQFIHNHAPTNVLAMLLGAMVYEVHSPTTAKPWKDAAIGLFEKSMELYSYIVDGSCDEGVAYGSYTSKGITQYIYLAKRHFNRDHTKLRWLREHFWFFYATTMPGFQRTVGIADSNHNWFYGPESQLVFLDAFVLKNGYGNWLADRVRSAKPKNPPLARSMSQRWSTVHTEFLFYDASIKAVRPVLPSNTSLHTFHDWGVVTYGGGQYLKKGNTFLSFKSGAVHGEAVADIVNYKLLQHIVNGWTNFNAGHEHPDQNSFVFAPNGRYFVTEALYSPKHTYLNNVLTFAPSESSKCSPPWEGQLGECSKWLAYKQEPVPRGKIISVTMSADNIVHIAGESANAYREELGIESAQRSLFLLNSEALVLIDSVYLDPESDLLRASAYFHNIMHSFHPYRHLGLQGAQVIYPEGPYAFFWLRDDGISPTAQLYNQQANPSEYKDRTTSFVNVTYTLRGEGVTRMAYVFIGPNTKVQAVSFDKESNNDVAYFRIVMNDIEYKITLASTNLPLDKRTKLLRFGGYATIQTGDTTRHMGLAAKPELMNRCDVSDDVKALRFVRSLISSSNQTIMIEPEEEPTVATQTSSASQSYLIIVIALIFIYLFARRRSFSRWKLLIALMLTWCILSWYYLCGSCPHEVEVRRSVCEIVEPIESNDVHRPATVIIASLPGSGAELLESIFYNSSDFLYFTSDDVKIPRSTGVSSEYEACYWPKDRGDPVTAGWLRVMSTEPLLFLNNLPEGNSRIENLRRKLRQMKKKARFAVNLLSGYWNSKVTWLKEILEKNMRLIVVVRDPHDWIHSLTRDDLTGERKIKQARMRKFLLFKFTCLPPSVLPREFQNIKKGNDVERLSKLWVASIASLIRYGRSMQIVRFEDLVSNPEVASTKIYQGLGMTISVPQINKITRAVRSGDTRLGHEDILVEKSVGQWHRGMEYADAFVVERVCKNLMRKLGYL</sequence>
<dbReference type="SUPFAM" id="SSF48230">
    <property type="entry name" value="Chondroitin AC/alginate lyase"/>
    <property type="match status" value="1"/>
</dbReference>
<feature type="chain" id="PRO_5046653921" description="Sulfotransferase domain-containing protein" evidence="11">
    <location>
        <begin position="29"/>
        <end position="1137"/>
    </location>
</feature>
<dbReference type="PANTHER" id="PTHR15532:SF5">
    <property type="entry name" value="SULFOTRANSFERASE DOMAIN-CONTAINING PROTEIN"/>
    <property type="match status" value="1"/>
</dbReference>
<name>A0ABP0GR18_CLALP</name>
<comment type="subcellular location">
    <subcellularLocation>
        <location evidence="1">Membrane</location>
        <topology evidence="1">Multi-pass membrane protein</topology>
    </subcellularLocation>
</comment>
<reference evidence="13 14" key="1">
    <citation type="submission" date="2024-02" db="EMBL/GenBank/DDBJ databases">
        <authorList>
            <person name="Daric V."/>
            <person name="Darras S."/>
        </authorList>
    </citation>
    <scope>NUCLEOTIDE SEQUENCE [LARGE SCALE GENOMIC DNA]</scope>
</reference>
<proteinExistence type="inferred from homology"/>
<keyword evidence="6 10" id="KW-0472">Membrane</keyword>
<keyword evidence="7" id="KW-0325">Glycoprotein</keyword>
<comment type="caution">
    <text evidence="13">The sequence shown here is derived from an EMBL/GenBank/DDBJ whole genome shotgun (WGS) entry which is preliminary data.</text>
</comment>
<dbReference type="Gene3D" id="2.70.98.70">
    <property type="match status" value="1"/>
</dbReference>
<evidence type="ECO:0000256" key="1">
    <source>
        <dbReference type="ARBA" id="ARBA00004141"/>
    </source>
</evidence>
<keyword evidence="3 10" id="KW-0812">Transmembrane</keyword>
<organism evidence="13 14">
    <name type="scientific">Clavelina lepadiformis</name>
    <name type="common">Light-bulb sea squirt</name>
    <name type="synonym">Ascidia lepadiformis</name>
    <dbReference type="NCBI Taxonomy" id="159417"/>
    <lineage>
        <taxon>Eukaryota</taxon>
        <taxon>Metazoa</taxon>
        <taxon>Chordata</taxon>
        <taxon>Tunicata</taxon>
        <taxon>Ascidiacea</taxon>
        <taxon>Aplousobranchia</taxon>
        <taxon>Clavelinidae</taxon>
        <taxon>Clavelina</taxon>
    </lineage>
</organism>
<dbReference type="Gene3D" id="3.40.50.300">
    <property type="entry name" value="P-loop containing nucleotide triphosphate hydrolases"/>
    <property type="match status" value="1"/>
</dbReference>
<evidence type="ECO:0000256" key="11">
    <source>
        <dbReference type="SAM" id="SignalP"/>
    </source>
</evidence>
<evidence type="ECO:0000256" key="6">
    <source>
        <dbReference type="ARBA" id="ARBA00023136"/>
    </source>
</evidence>
<feature type="domain" description="Sulfotransferase" evidence="12">
    <location>
        <begin position="846"/>
        <end position="1134"/>
    </location>
</feature>
<dbReference type="InterPro" id="IPR008929">
    <property type="entry name" value="Chondroitin_lyas"/>
</dbReference>
<keyword evidence="4 11" id="KW-0732">Signal</keyword>
<evidence type="ECO:0000256" key="5">
    <source>
        <dbReference type="ARBA" id="ARBA00022989"/>
    </source>
</evidence>
<dbReference type="EMBL" id="CAWYQH010000141">
    <property type="protein sequence ID" value="CAK8694191.1"/>
    <property type="molecule type" value="Genomic_DNA"/>
</dbReference>
<dbReference type="InterPro" id="IPR027417">
    <property type="entry name" value="P-loop_NTPase"/>
</dbReference>
<feature type="coiled-coil region" evidence="9">
    <location>
        <begin position="922"/>
        <end position="949"/>
    </location>
</feature>
<keyword evidence="5 10" id="KW-1133">Transmembrane helix</keyword>
<evidence type="ECO:0000256" key="4">
    <source>
        <dbReference type="ARBA" id="ARBA00022729"/>
    </source>
</evidence>
<gene>
    <name evidence="13" type="ORF">CVLEPA_LOCUS27582</name>
</gene>
<evidence type="ECO:0000313" key="14">
    <source>
        <dbReference type="Proteomes" id="UP001642483"/>
    </source>
</evidence>
<protein>
    <recommendedName>
        <fullName evidence="12">Sulfotransferase domain-containing protein</fullName>
    </recommendedName>
</protein>
<dbReference type="Pfam" id="PF00685">
    <property type="entry name" value="Sulfotransfer_1"/>
    <property type="match status" value="1"/>
</dbReference>
<comment type="similarity">
    <text evidence="2">Belongs to the dermatan-sulfate isomerase family.</text>
</comment>
<evidence type="ECO:0000259" key="12">
    <source>
        <dbReference type="Pfam" id="PF00685"/>
    </source>
</evidence>
<feature type="signal peptide" evidence="11">
    <location>
        <begin position="1"/>
        <end position="28"/>
    </location>
</feature>
<evidence type="ECO:0000256" key="10">
    <source>
        <dbReference type="SAM" id="Phobius"/>
    </source>
</evidence>
<dbReference type="InterPro" id="IPR000863">
    <property type="entry name" value="Sulfotransferase_dom"/>
</dbReference>
<keyword evidence="8" id="KW-0413">Isomerase</keyword>